<dbReference type="EMBL" id="SNVI01000005">
    <property type="protein sequence ID" value="TFE37832.1"/>
    <property type="molecule type" value="Genomic_DNA"/>
</dbReference>
<dbReference type="InterPro" id="IPR002347">
    <property type="entry name" value="SDR_fam"/>
</dbReference>
<dbReference type="Pfam" id="PF13561">
    <property type="entry name" value="adh_short_C2"/>
    <property type="match status" value="1"/>
</dbReference>
<dbReference type="InterPro" id="IPR050259">
    <property type="entry name" value="SDR"/>
</dbReference>
<dbReference type="NCBIfam" id="NF009466">
    <property type="entry name" value="PRK12826.1-2"/>
    <property type="match status" value="1"/>
</dbReference>
<name>A0A4Y8MK60_9BURK</name>
<dbReference type="PRINTS" id="PR00080">
    <property type="entry name" value="SDRFAMILY"/>
</dbReference>
<dbReference type="GO" id="GO:0032787">
    <property type="term" value="P:monocarboxylic acid metabolic process"/>
    <property type="evidence" value="ECO:0007669"/>
    <property type="project" value="UniProtKB-ARBA"/>
</dbReference>
<dbReference type="SUPFAM" id="SSF51735">
    <property type="entry name" value="NAD(P)-binding Rossmann-fold domains"/>
    <property type="match status" value="1"/>
</dbReference>
<gene>
    <name evidence="2" type="ORF">E2553_41380</name>
</gene>
<dbReference type="Proteomes" id="UP000297385">
    <property type="component" value="Unassembled WGS sequence"/>
</dbReference>
<comment type="similarity">
    <text evidence="1">Belongs to the short-chain dehydrogenases/reductases (SDR) family.</text>
</comment>
<proteinExistence type="inferred from homology"/>
<dbReference type="PANTHER" id="PTHR42879">
    <property type="entry name" value="3-OXOACYL-(ACYL-CARRIER-PROTEIN) REDUCTASE"/>
    <property type="match status" value="1"/>
</dbReference>
<dbReference type="PROSITE" id="PS00061">
    <property type="entry name" value="ADH_SHORT"/>
    <property type="match status" value="1"/>
</dbReference>
<comment type="caution">
    <text evidence="2">The sequence shown here is derived from an EMBL/GenBank/DDBJ whole genome shotgun (WGS) entry which is preliminary data.</text>
</comment>
<evidence type="ECO:0000313" key="2">
    <source>
        <dbReference type="EMBL" id="TFE37832.1"/>
    </source>
</evidence>
<protein>
    <submittedName>
        <fullName evidence="2">SDR family oxidoreductase</fullName>
    </submittedName>
</protein>
<organism evidence="2 3">
    <name type="scientific">Paraburkholderia dipogonis</name>
    <dbReference type="NCBI Taxonomy" id="1211383"/>
    <lineage>
        <taxon>Bacteria</taxon>
        <taxon>Pseudomonadati</taxon>
        <taxon>Pseudomonadota</taxon>
        <taxon>Betaproteobacteria</taxon>
        <taxon>Burkholderiales</taxon>
        <taxon>Burkholderiaceae</taxon>
        <taxon>Paraburkholderia</taxon>
    </lineage>
</organism>
<dbReference type="RefSeq" id="WP_134466349.1">
    <property type="nucleotide sequence ID" value="NZ_JBHMFL010000148.1"/>
</dbReference>
<accession>A0A4Y8MK60</accession>
<dbReference type="InterPro" id="IPR020904">
    <property type="entry name" value="Sc_DH/Rdtase_CS"/>
</dbReference>
<dbReference type="FunFam" id="3.40.50.720:FF:000084">
    <property type="entry name" value="Short-chain dehydrogenase reductase"/>
    <property type="match status" value="1"/>
</dbReference>
<dbReference type="GeneID" id="97310727"/>
<dbReference type="InterPro" id="IPR036291">
    <property type="entry name" value="NAD(P)-bd_dom_sf"/>
</dbReference>
<dbReference type="AlphaFoldDB" id="A0A4Y8MK60"/>
<dbReference type="CDD" id="cd05233">
    <property type="entry name" value="SDR_c"/>
    <property type="match status" value="1"/>
</dbReference>
<sequence>MDNNTDSSSDSFQKRVAIVTGGAMGIGAAIATRLSNAGMAVIVADRDLDAGRRFAASLGGTEGEVTAIQVDVGEPQSVSNAFDLIEREFGRCDILINNAGIGNTYPFSDFPVDYWRLTLDVNLTGPLLLALRASEMMKAKHWGRIINIASVSGIVASAGRTAYGASKAGLIGLTRQMAIELAPYGITANCVAPGPTETPLVQAVHTQETRDSYFRRIPMRRYGKPEEMAGAVIFLASDDASFITGQTLAIDGGFSIAGVLDI</sequence>
<evidence type="ECO:0000313" key="3">
    <source>
        <dbReference type="Proteomes" id="UP000297385"/>
    </source>
</evidence>
<dbReference type="PRINTS" id="PR00081">
    <property type="entry name" value="GDHRDH"/>
</dbReference>
<evidence type="ECO:0000256" key="1">
    <source>
        <dbReference type="ARBA" id="ARBA00006484"/>
    </source>
</evidence>
<dbReference type="NCBIfam" id="NF005559">
    <property type="entry name" value="PRK07231.1"/>
    <property type="match status" value="1"/>
</dbReference>
<dbReference type="Gene3D" id="3.40.50.720">
    <property type="entry name" value="NAD(P)-binding Rossmann-like Domain"/>
    <property type="match status" value="1"/>
</dbReference>
<reference evidence="2 3" key="1">
    <citation type="submission" date="2019-03" db="EMBL/GenBank/DDBJ databases">
        <title>Complete Genome Sequence of Paraburkholderia dipogonis ICMP 19430T, a Nitrogen-fixing Symbiont of the South African Invasive Legume Dipogon lignosus in New Zealand.</title>
        <authorList>
            <person name="De Meyer S.E."/>
        </authorList>
    </citation>
    <scope>NUCLEOTIDE SEQUENCE [LARGE SCALE GENOMIC DNA]</scope>
    <source>
        <strain evidence="2 3">ICMP 19430</strain>
    </source>
</reference>
<dbReference type="PANTHER" id="PTHR42879:SF2">
    <property type="entry name" value="3-OXOACYL-[ACYL-CARRIER-PROTEIN] REDUCTASE FABG"/>
    <property type="match status" value="1"/>
</dbReference>